<evidence type="ECO:0000256" key="2">
    <source>
        <dbReference type="SAM" id="SignalP"/>
    </source>
</evidence>
<evidence type="ECO:0000313" key="3">
    <source>
        <dbReference type="EMBL" id="WMT83286.1"/>
    </source>
</evidence>
<dbReference type="Proteomes" id="UP001235030">
    <property type="component" value="Chromosome"/>
</dbReference>
<protein>
    <submittedName>
        <fullName evidence="3">Uncharacterized protein</fullName>
    </submittedName>
</protein>
<organism evidence="3 4">
    <name type="scientific">Terrisporobacter mayombei</name>
    <dbReference type="NCBI Taxonomy" id="1541"/>
    <lineage>
        <taxon>Bacteria</taxon>
        <taxon>Bacillati</taxon>
        <taxon>Bacillota</taxon>
        <taxon>Clostridia</taxon>
        <taxon>Peptostreptococcales</taxon>
        <taxon>Peptostreptococcaceae</taxon>
        <taxon>Terrisporobacter</taxon>
    </lineage>
</organism>
<feature type="region of interest" description="Disordered" evidence="1">
    <location>
        <begin position="84"/>
        <end position="103"/>
    </location>
</feature>
<dbReference type="RefSeq" id="WP_228106151.1">
    <property type="nucleotide sequence ID" value="NZ_CP101637.1"/>
</dbReference>
<sequence>MKKGIIAITLLLTGVLLVTPIANAISQNDEQVNVNPVKVEQTSNIEKTEVVKDNEYKTIQKEETKKPVKVETTVVENKKPVKEEMKVNNKKEETKKEETTKPADNTVVKDDKDKEEVKTGMTKSQAEVILNKYIKDVEKADFTYTYQGDENAFKAMQEKGIRGYVFLPNIETDLAYLVDKDSGSIYFFHPSGYFEILQ</sequence>
<evidence type="ECO:0000256" key="1">
    <source>
        <dbReference type="SAM" id="MobiDB-lite"/>
    </source>
</evidence>
<dbReference type="EMBL" id="CP101637">
    <property type="protein sequence ID" value="WMT83286.1"/>
    <property type="molecule type" value="Genomic_DNA"/>
</dbReference>
<keyword evidence="2" id="KW-0732">Signal</keyword>
<evidence type="ECO:0000313" key="4">
    <source>
        <dbReference type="Proteomes" id="UP001235030"/>
    </source>
</evidence>
<name>A0ABY9Q5M7_9FIRM</name>
<proteinExistence type="predicted"/>
<gene>
    <name evidence="3" type="ORF">TEMA_37970</name>
</gene>
<keyword evidence="4" id="KW-1185">Reference proteome</keyword>
<feature type="signal peptide" evidence="2">
    <location>
        <begin position="1"/>
        <end position="24"/>
    </location>
</feature>
<accession>A0ABY9Q5M7</accession>
<feature type="chain" id="PRO_5045937707" evidence="2">
    <location>
        <begin position="25"/>
        <end position="198"/>
    </location>
</feature>
<reference evidence="3 4" key="1">
    <citation type="submission" date="2022-07" db="EMBL/GenBank/DDBJ databases">
        <title>Genome sequence of Terrisporobacter mayombei DSM6539.</title>
        <authorList>
            <person name="Boeer T."/>
            <person name="Bengelsdorf F.R."/>
            <person name="Daniel R."/>
            <person name="Poehlein A."/>
        </authorList>
    </citation>
    <scope>NUCLEOTIDE SEQUENCE [LARGE SCALE GENOMIC DNA]</scope>
    <source>
        <strain evidence="3 4">DSM 6539</strain>
    </source>
</reference>